<dbReference type="Pfam" id="PF13525">
    <property type="entry name" value="YfiO"/>
    <property type="match status" value="1"/>
</dbReference>
<dbReference type="AlphaFoldDB" id="A0A2G6EFB9"/>
<comment type="caution">
    <text evidence="4">The sequence shown here is derived from an EMBL/GenBank/DDBJ whole genome shotgun (WGS) entry which is preliminary data.</text>
</comment>
<name>A0A2G6EFB9_9BACT</name>
<protein>
    <recommendedName>
        <fullName evidence="3">Outer membrane lipoprotein BamD-like domain-containing protein</fullName>
    </recommendedName>
</protein>
<evidence type="ECO:0000256" key="1">
    <source>
        <dbReference type="ARBA" id="ARBA00022729"/>
    </source>
</evidence>
<reference evidence="4 5" key="1">
    <citation type="submission" date="2017-10" db="EMBL/GenBank/DDBJ databases">
        <title>Novel microbial diversity and functional potential in the marine mammal oral microbiome.</title>
        <authorList>
            <person name="Dudek N.K."/>
            <person name="Sun C.L."/>
            <person name="Burstein D."/>
            <person name="Kantor R.S."/>
            <person name="Aliaga Goltsman D.S."/>
            <person name="Bik E.M."/>
            <person name="Thomas B.C."/>
            <person name="Banfield J.F."/>
            <person name="Relman D.A."/>
        </authorList>
    </citation>
    <scope>NUCLEOTIDE SEQUENCE [LARGE SCALE GENOMIC DNA]</scope>
    <source>
        <strain evidence="4">DOLZORAL124_49_17</strain>
    </source>
</reference>
<dbReference type="InterPro" id="IPR039565">
    <property type="entry name" value="BamD-like"/>
</dbReference>
<evidence type="ECO:0000256" key="2">
    <source>
        <dbReference type="SAM" id="MobiDB-lite"/>
    </source>
</evidence>
<feature type="region of interest" description="Disordered" evidence="2">
    <location>
        <begin position="97"/>
        <end position="116"/>
    </location>
</feature>
<dbReference type="Proteomes" id="UP000229740">
    <property type="component" value="Unassembled WGS sequence"/>
</dbReference>
<evidence type="ECO:0000313" key="5">
    <source>
        <dbReference type="Proteomes" id="UP000229740"/>
    </source>
</evidence>
<keyword evidence="1" id="KW-0732">Signal</keyword>
<feature type="compositionally biased region" description="Polar residues" evidence="2">
    <location>
        <begin position="103"/>
        <end position="112"/>
    </location>
</feature>
<accession>A0A2G6EFB9</accession>
<gene>
    <name evidence="4" type="ORF">CSB45_00345</name>
</gene>
<dbReference type="EMBL" id="PDPS01000007">
    <property type="protein sequence ID" value="PID60408.1"/>
    <property type="molecule type" value="Genomic_DNA"/>
</dbReference>
<sequence length="340" mass="38697">MKRICVKLDKISESDLQFAKSPRVVALLDEIIALPAEERARQLEDLQQKIDSGEADLFEEHVKSRLLKPQGAEWIQLLHKNAAVIEQKLQKRCLSPPPAFLRSPQSASSTDAQCRRDSAQTQSELLEFLASQKPRKASVPVNRSRTAQVEPENSPAVLTLRESVVTALLLFVLASSISFVLLSKKKSSEALLTFREQEQSSAARQARLLDEKVQEEFDSAARELRFGDFERGKAQLSALAERFPESVYAENAYISIADMLRLRKRDADFALRIYQDFLERWPQSSQVDLVRLKMGLACEDLEDFSSAEAVYRLLLATARENGRIRQLARQRLRRLQEHSF</sequence>
<dbReference type="Gene3D" id="1.25.40.10">
    <property type="entry name" value="Tetratricopeptide repeat domain"/>
    <property type="match status" value="1"/>
</dbReference>
<dbReference type="InterPro" id="IPR011990">
    <property type="entry name" value="TPR-like_helical_dom_sf"/>
</dbReference>
<organism evidence="4 5">
    <name type="scientific">candidate division KSB3 bacterium</name>
    <dbReference type="NCBI Taxonomy" id="2044937"/>
    <lineage>
        <taxon>Bacteria</taxon>
        <taxon>candidate division KSB3</taxon>
    </lineage>
</organism>
<proteinExistence type="predicted"/>
<feature type="domain" description="Outer membrane lipoprotein BamD-like" evidence="3">
    <location>
        <begin position="212"/>
        <end position="297"/>
    </location>
</feature>
<evidence type="ECO:0000313" key="4">
    <source>
        <dbReference type="EMBL" id="PID60408.1"/>
    </source>
</evidence>
<evidence type="ECO:0000259" key="3">
    <source>
        <dbReference type="Pfam" id="PF13525"/>
    </source>
</evidence>